<evidence type="ECO:0000259" key="2">
    <source>
        <dbReference type="Pfam" id="PF03432"/>
    </source>
</evidence>
<reference evidence="3" key="1">
    <citation type="submission" date="2023-05" db="EMBL/GenBank/DDBJ databases">
        <title>Whole genome sequence of Commensalibacter sp.</title>
        <authorList>
            <person name="Charoenyingcharoen P."/>
            <person name="Yukphan P."/>
        </authorList>
    </citation>
    <scope>NUCLEOTIDE SEQUENCE</scope>
    <source>
        <strain evidence="3">TBRC 10068</strain>
    </source>
</reference>
<feature type="region of interest" description="Disordered" evidence="1">
    <location>
        <begin position="443"/>
        <end position="465"/>
    </location>
</feature>
<dbReference type="RefSeq" id="WP_281463610.1">
    <property type="nucleotide sequence ID" value="NZ_JASBAN010000009.1"/>
</dbReference>
<feature type="compositionally biased region" description="Low complexity" evidence="1">
    <location>
        <begin position="360"/>
        <end position="369"/>
    </location>
</feature>
<organism evidence="3 4">
    <name type="scientific">Commensalibacter nepenthis</name>
    <dbReference type="NCBI Taxonomy" id="3043872"/>
    <lineage>
        <taxon>Bacteria</taxon>
        <taxon>Pseudomonadati</taxon>
        <taxon>Pseudomonadota</taxon>
        <taxon>Alphaproteobacteria</taxon>
        <taxon>Acetobacterales</taxon>
        <taxon>Acetobacteraceae</taxon>
    </lineage>
</organism>
<feature type="compositionally biased region" description="Basic and acidic residues" evidence="1">
    <location>
        <begin position="443"/>
        <end position="453"/>
    </location>
</feature>
<comment type="caution">
    <text evidence="3">The sequence shown here is derived from an EMBL/GenBank/DDBJ whole genome shotgun (WGS) entry which is preliminary data.</text>
</comment>
<accession>A0ABT6QCE4</accession>
<evidence type="ECO:0000313" key="3">
    <source>
        <dbReference type="EMBL" id="MDI2113958.1"/>
    </source>
</evidence>
<sequence length="465" mass="53451">MIVKFFPHPKTGGNPRRSMDYLLKKHEYEIQVLQGNPRLSVDVAEGLDFKNQYTVGCLSFEEANILDAHKQEIMQKFEETFFAGLQPEQYNICWIEHTDKGRLELNFFVPNVELESGKRLSLYYDKSDRPLAENFKQVINQHYDLSDPDTPQKRQMTVSSRNIPKDKKIAQEAINGFLEGELEKGRIQTREDVLNCLTEAGFEIARVTSKNISIKTDGCNLRLKGAIYEQSFSLDRAIEEIQRAEGFGGKERTSERYKQATAELEKAVERRRTEFSKRFGKSKASHTQRLNQALQGAVLDIDRDRISVDSSVGLSSECSDEPIHGYAGVEAVGSSLQGKQHDVGELQFGGQDKQDLYSNRSSIQQSSIRRQSRLPNYQAREKLNDTDRETFEGRIRQVGEATKRAYERIKRTIEQVRAGKPTIEELARKVFRRIEIKLQKQALEKQKEAEAKQQRKFSRGRGFRT</sequence>
<feature type="domain" description="MobA/VirD2-like nuclease" evidence="2">
    <location>
        <begin position="50"/>
        <end position="129"/>
    </location>
</feature>
<feature type="region of interest" description="Disordered" evidence="1">
    <location>
        <begin position="349"/>
        <end position="376"/>
    </location>
</feature>
<evidence type="ECO:0000256" key="1">
    <source>
        <dbReference type="SAM" id="MobiDB-lite"/>
    </source>
</evidence>
<dbReference type="InterPro" id="IPR005094">
    <property type="entry name" value="Endonuclease_MobA/VirD2"/>
</dbReference>
<evidence type="ECO:0000313" key="4">
    <source>
        <dbReference type="Proteomes" id="UP001431775"/>
    </source>
</evidence>
<gene>
    <name evidence="3" type="ORF">QJV33_11820</name>
</gene>
<name>A0ABT6QCE4_9PROT</name>
<protein>
    <submittedName>
        <fullName evidence="3">Relaxase/mobilization nuclease domain-containing protein</fullName>
    </submittedName>
</protein>
<dbReference type="Proteomes" id="UP001431775">
    <property type="component" value="Unassembled WGS sequence"/>
</dbReference>
<dbReference type="EMBL" id="JASBAN010000009">
    <property type="protein sequence ID" value="MDI2113958.1"/>
    <property type="molecule type" value="Genomic_DNA"/>
</dbReference>
<dbReference type="Pfam" id="PF03432">
    <property type="entry name" value="Relaxase"/>
    <property type="match status" value="1"/>
</dbReference>
<feature type="compositionally biased region" description="Basic residues" evidence="1">
    <location>
        <begin position="454"/>
        <end position="465"/>
    </location>
</feature>
<keyword evidence="4" id="KW-1185">Reference proteome</keyword>
<proteinExistence type="predicted"/>